<name>A0A1M7RA43_9BURK</name>
<organism evidence="2 3">
    <name type="scientific">Duganella sacchari</name>
    <dbReference type="NCBI Taxonomy" id="551987"/>
    <lineage>
        <taxon>Bacteria</taxon>
        <taxon>Pseudomonadati</taxon>
        <taxon>Pseudomonadota</taxon>
        <taxon>Betaproteobacteria</taxon>
        <taxon>Burkholderiales</taxon>
        <taxon>Oxalobacteraceae</taxon>
        <taxon>Telluria group</taxon>
        <taxon>Duganella</taxon>
    </lineage>
</organism>
<reference evidence="3" key="1">
    <citation type="submission" date="2016-11" db="EMBL/GenBank/DDBJ databases">
        <authorList>
            <person name="Varghese N."/>
            <person name="Submissions S."/>
        </authorList>
    </citation>
    <scope>NUCLEOTIDE SEQUENCE [LARGE SCALE GENOMIC DNA]</scope>
    <source>
        <strain evidence="3">Sac-22</strain>
    </source>
</reference>
<sequence>MQDEEMDQEPDWKNWLREWSSTIYPEDEALLRSIESGSGVLDGVMSPLTKAMVKSYGCIGVDMDTLWAYTPTSWKCPSCQRSKVEIARPNKNGDLMCRLVEHHDHMKDLLLRKFQSISASMERVVADEAAEGFAKRSAPMVSAYDNTVICNDCNNADAAAKKLVRAHASFSFSPKEILEFVITVPGAEHRIDHAIAARIWEQNRSTFELRMKIVERIAEIAAKNEHWYQSMPVQAHPSFVKKVAANVAGNCRAPHALSVLCGPIRQHPQKGLSDWRRKPVQDRPQVPTSGEIEHVAKVTSKKKWDLVPDDWHCPACNRSKRQIVRPTKQSAWAFPIARKLYRDVASPSGSTTHAVCDDCGNAAIAIVKEAVRIADVEVEAYARQVGLRELAEIVRARPHGSHRFNNDAADELVSKLVERLSYEE</sequence>
<proteinExistence type="predicted"/>
<dbReference type="EMBL" id="FRCX01000015">
    <property type="protein sequence ID" value="SHN43032.1"/>
    <property type="molecule type" value="Genomic_DNA"/>
</dbReference>
<dbReference type="InterPro" id="IPR024935">
    <property type="entry name" value="Rubredoxin_dom"/>
</dbReference>
<dbReference type="GO" id="GO:0005506">
    <property type="term" value="F:iron ion binding"/>
    <property type="evidence" value="ECO:0007669"/>
    <property type="project" value="InterPro"/>
</dbReference>
<dbReference type="OrthoDB" id="7593251at2"/>
<dbReference type="AlphaFoldDB" id="A0A1M7RA43"/>
<dbReference type="STRING" id="551987.SAMN05192549_115162"/>
<feature type="domain" description="Rubredoxin" evidence="1">
    <location>
        <begin position="295"/>
        <end position="322"/>
    </location>
</feature>
<dbReference type="Proteomes" id="UP000184339">
    <property type="component" value="Unassembled WGS sequence"/>
</dbReference>
<accession>A0A1M7RA43</accession>
<evidence type="ECO:0000313" key="2">
    <source>
        <dbReference type="EMBL" id="SHN43032.1"/>
    </source>
</evidence>
<protein>
    <submittedName>
        <fullName evidence="2">Rubredoxin</fullName>
    </submittedName>
</protein>
<dbReference type="SUPFAM" id="SSF57802">
    <property type="entry name" value="Rubredoxin-like"/>
    <property type="match status" value="1"/>
</dbReference>
<dbReference type="Pfam" id="PF00301">
    <property type="entry name" value="Rubredoxin"/>
    <property type="match status" value="1"/>
</dbReference>
<gene>
    <name evidence="2" type="ORF">SAMN05192549_115162</name>
</gene>
<keyword evidence="3" id="KW-1185">Reference proteome</keyword>
<evidence type="ECO:0000313" key="3">
    <source>
        <dbReference type="Proteomes" id="UP000184339"/>
    </source>
</evidence>
<evidence type="ECO:0000259" key="1">
    <source>
        <dbReference type="Pfam" id="PF00301"/>
    </source>
</evidence>
<dbReference type="RefSeq" id="WP_084560358.1">
    <property type="nucleotide sequence ID" value="NZ_FRCX01000015.1"/>
</dbReference>